<feature type="compositionally biased region" description="Low complexity" evidence="10">
    <location>
        <begin position="1"/>
        <end position="18"/>
    </location>
</feature>
<dbReference type="Pfam" id="PF04800">
    <property type="entry name" value="NDUS4"/>
    <property type="match status" value="1"/>
</dbReference>
<sequence>MMQAVRRAAVGAATRGGALKQGGAAPLAQSARGFADEAKKEESEEVAPGVYRTPTAEEVLAWNETKATPGFSEDLVTPAEPKQATPPGAQKGWEGYVNWVPDGHKDRKVRIYKQSKNASQMEDDMTKYWSLNLDRRENWTNQLMKYASSGDPLGATGLQTLKFDKLEDATAFCERQGWKYEVDEPLLVVDQEGEKQYAQNFLNYHVRSRREKMPPNQLMNTQFFHREGRKPAWVNLKHSNFGKMPSKTVSATHWTDPHPNNHKATDWYMRALKDKQELARKLGK</sequence>
<keyword evidence="11" id="KW-0830">Ubiquinone</keyword>
<dbReference type="Proteomes" id="UP000241890">
    <property type="component" value="Unassembled WGS sequence"/>
</dbReference>
<evidence type="ECO:0000256" key="3">
    <source>
        <dbReference type="ARBA" id="ARBA00022660"/>
    </source>
</evidence>
<feature type="region of interest" description="Disordered" evidence="10">
    <location>
        <begin position="1"/>
        <end position="52"/>
    </location>
</feature>
<evidence type="ECO:0000256" key="2">
    <source>
        <dbReference type="ARBA" id="ARBA00022448"/>
    </source>
</evidence>
<dbReference type="PANTHER" id="PTHR12219">
    <property type="entry name" value="NADH-UBIQUINONE OXIDOREDUCTASE"/>
    <property type="match status" value="1"/>
</dbReference>
<accession>A0A2R5GA18</accession>
<evidence type="ECO:0000256" key="8">
    <source>
        <dbReference type="ARBA" id="ARBA00023136"/>
    </source>
</evidence>
<name>A0A2R5GA18_9STRA</name>
<evidence type="ECO:0000256" key="5">
    <source>
        <dbReference type="ARBA" id="ARBA00022946"/>
    </source>
</evidence>
<keyword evidence="8 9" id="KW-0472">Membrane</keyword>
<evidence type="ECO:0000256" key="6">
    <source>
        <dbReference type="ARBA" id="ARBA00022982"/>
    </source>
</evidence>
<dbReference type="AlphaFoldDB" id="A0A2R5GA18"/>
<comment type="caution">
    <text evidence="11">The sequence shown here is derived from an EMBL/GenBank/DDBJ whole genome shotgun (WGS) entry which is preliminary data.</text>
</comment>
<gene>
    <name evidence="11" type="ORF">FCC1311_007532</name>
</gene>
<evidence type="ECO:0000313" key="11">
    <source>
        <dbReference type="EMBL" id="GBG24534.1"/>
    </source>
</evidence>
<dbReference type="InterPro" id="IPR038532">
    <property type="entry name" value="NDUFS4-like_sf"/>
</dbReference>
<keyword evidence="4 9" id="KW-0999">Mitochondrion inner membrane</keyword>
<keyword evidence="7 9" id="KW-0496">Mitochondrion</keyword>
<dbReference type="EMBL" id="BEYU01000006">
    <property type="protein sequence ID" value="GBG24534.1"/>
    <property type="molecule type" value="Genomic_DNA"/>
</dbReference>
<evidence type="ECO:0000256" key="9">
    <source>
        <dbReference type="RuleBase" id="RU367010"/>
    </source>
</evidence>
<dbReference type="InParanoid" id="A0A2R5GA18"/>
<feature type="region of interest" description="Disordered" evidence="10">
    <location>
        <begin position="70"/>
        <end position="92"/>
    </location>
</feature>
<keyword evidence="12" id="KW-1185">Reference proteome</keyword>
<keyword evidence="6 9" id="KW-0249">Electron transport</keyword>
<dbReference type="InterPro" id="IPR006885">
    <property type="entry name" value="NADH_UbQ_FeS_4_mit-like"/>
</dbReference>
<comment type="function">
    <text evidence="9">Accessory subunit of the mitochondrial membrane respiratory chain NADH dehydrogenase (Complex I), that is believed not to be involved in catalysis. Complex I functions in the transfer of electrons from NADH to the respiratory chain. The immediate electron acceptor for the enzyme is believed to be ubiquinone.</text>
</comment>
<proteinExistence type="inferred from homology"/>
<keyword evidence="3 9" id="KW-0679">Respiratory chain</keyword>
<dbReference type="GO" id="GO:0005743">
    <property type="term" value="C:mitochondrial inner membrane"/>
    <property type="evidence" value="ECO:0007669"/>
    <property type="project" value="UniProtKB-SubCell"/>
</dbReference>
<reference evidence="11 12" key="1">
    <citation type="submission" date="2017-12" db="EMBL/GenBank/DDBJ databases">
        <title>Sequencing, de novo assembly and annotation of complete genome of a new Thraustochytrid species, strain FCC1311.</title>
        <authorList>
            <person name="Sedici K."/>
            <person name="Godart F."/>
            <person name="Aiese Cigliano R."/>
            <person name="Sanseverino W."/>
            <person name="Barakat M."/>
            <person name="Ortet P."/>
            <person name="Marechal E."/>
            <person name="Cagnac O."/>
            <person name="Amato A."/>
        </authorList>
    </citation>
    <scope>NUCLEOTIDE SEQUENCE [LARGE SCALE GENOMIC DNA]</scope>
</reference>
<keyword evidence="5 9" id="KW-0809">Transit peptide</keyword>
<protein>
    <recommendedName>
        <fullName evidence="9">NADH dehydrogenase [ubiquinone] iron-sulfur protein 4, mitochondrial</fullName>
    </recommendedName>
</protein>
<dbReference type="PANTHER" id="PTHR12219:SF8">
    <property type="entry name" value="NADH DEHYDROGENASE [UBIQUINONE] IRON-SULFUR PROTEIN 4, MITOCHONDRIAL"/>
    <property type="match status" value="1"/>
</dbReference>
<evidence type="ECO:0000256" key="1">
    <source>
        <dbReference type="ARBA" id="ARBA00005882"/>
    </source>
</evidence>
<evidence type="ECO:0000256" key="4">
    <source>
        <dbReference type="ARBA" id="ARBA00022792"/>
    </source>
</evidence>
<dbReference type="GO" id="GO:0022900">
    <property type="term" value="P:electron transport chain"/>
    <property type="evidence" value="ECO:0007669"/>
    <property type="project" value="InterPro"/>
</dbReference>
<comment type="similarity">
    <text evidence="1 9">Belongs to the complex I NDUFS4 subunit family.</text>
</comment>
<dbReference type="Gene3D" id="3.30.160.190">
    <property type="entry name" value="atu1810 like domain"/>
    <property type="match status" value="1"/>
</dbReference>
<organism evidence="11 12">
    <name type="scientific">Hondaea fermentalgiana</name>
    <dbReference type="NCBI Taxonomy" id="2315210"/>
    <lineage>
        <taxon>Eukaryota</taxon>
        <taxon>Sar</taxon>
        <taxon>Stramenopiles</taxon>
        <taxon>Bigyra</taxon>
        <taxon>Labyrinthulomycetes</taxon>
        <taxon>Thraustochytrida</taxon>
        <taxon>Thraustochytriidae</taxon>
        <taxon>Hondaea</taxon>
    </lineage>
</organism>
<keyword evidence="2 9" id="KW-0813">Transport</keyword>
<evidence type="ECO:0000256" key="7">
    <source>
        <dbReference type="ARBA" id="ARBA00023128"/>
    </source>
</evidence>
<dbReference type="OrthoDB" id="3089at2759"/>
<comment type="subcellular location">
    <subcellularLocation>
        <location evidence="9">Mitochondrion inner membrane</location>
        <topology evidence="9">Peripheral membrane protein</topology>
        <orientation evidence="9">Matrix side</orientation>
    </subcellularLocation>
</comment>
<evidence type="ECO:0000256" key="10">
    <source>
        <dbReference type="SAM" id="MobiDB-lite"/>
    </source>
</evidence>
<evidence type="ECO:0000313" key="12">
    <source>
        <dbReference type="Proteomes" id="UP000241890"/>
    </source>
</evidence>